<protein>
    <recommendedName>
        <fullName evidence="7 8">Small ribosomal subunit protein uS3</fullName>
    </recommendedName>
</protein>
<gene>
    <name evidence="8 10" type="primary">rpsC</name>
    <name evidence="10" type="ORF">KC675_02430</name>
</gene>
<dbReference type="HAMAP" id="MF_01309_B">
    <property type="entry name" value="Ribosomal_uS3_B"/>
    <property type="match status" value="1"/>
</dbReference>
<dbReference type="SMART" id="SM00322">
    <property type="entry name" value="KH"/>
    <property type="match status" value="1"/>
</dbReference>
<dbReference type="CDD" id="cd02412">
    <property type="entry name" value="KH-II_30S_S3"/>
    <property type="match status" value="1"/>
</dbReference>
<evidence type="ECO:0000256" key="6">
    <source>
        <dbReference type="ARBA" id="ARBA00024998"/>
    </source>
</evidence>
<reference evidence="10" key="1">
    <citation type="submission" date="2020-04" db="EMBL/GenBank/DDBJ databases">
        <authorList>
            <person name="Zhang T."/>
        </authorList>
    </citation>
    <scope>NUCLEOTIDE SEQUENCE</scope>
    <source>
        <strain evidence="10">HKST-UBA15</strain>
    </source>
</reference>
<keyword evidence="5 8" id="KW-0687">Ribonucleoprotein</keyword>
<dbReference type="InterPro" id="IPR009019">
    <property type="entry name" value="KH_sf_prok-type"/>
</dbReference>
<sequence>MGNKINATGFRIGVNKGWGSFWYAPKEQFADLLHDDLKIKKFIRNKIEASGVNLVKIKRSMNKVIIEVRVARPGVVIGRGGAGIEELKKELNRMIKGEVELKVFEIKNPEIQARLIAENIKNQLVRRIVPKFAASREIENAKKSPDVKGIKIWVGGRIKGAEIARVEKFQWGSVPMQTLRAKIDYAFVDAQVPNAGKHGIKVWVYTGEKLDLDDSDF</sequence>
<evidence type="ECO:0000256" key="4">
    <source>
        <dbReference type="ARBA" id="ARBA00022980"/>
    </source>
</evidence>
<dbReference type="Pfam" id="PF00189">
    <property type="entry name" value="Ribosomal_S3_C"/>
    <property type="match status" value="1"/>
</dbReference>
<comment type="function">
    <text evidence="6 8">Binds the lower part of the 30S subunit head. Binds mRNA in the 70S ribosome, positioning it for translation.</text>
</comment>
<comment type="caution">
    <text evidence="10">The sequence shown here is derived from an EMBL/GenBank/DDBJ whole genome shotgun (WGS) entry which is preliminary data.</text>
</comment>
<evidence type="ECO:0000259" key="9">
    <source>
        <dbReference type="PROSITE" id="PS50823"/>
    </source>
</evidence>
<evidence type="ECO:0000313" key="11">
    <source>
        <dbReference type="Proteomes" id="UP000745577"/>
    </source>
</evidence>
<keyword evidence="3 8" id="KW-0694">RNA-binding</keyword>
<dbReference type="GO" id="GO:0022627">
    <property type="term" value="C:cytosolic small ribosomal subunit"/>
    <property type="evidence" value="ECO:0007669"/>
    <property type="project" value="TreeGrafter"/>
</dbReference>
<dbReference type="NCBIfam" id="TIGR01009">
    <property type="entry name" value="rpsC_bact"/>
    <property type="match status" value="1"/>
</dbReference>
<dbReference type="InterPro" id="IPR001351">
    <property type="entry name" value="Ribosomal_uS3_C"/>
</dbReference>
<dbReference type="SUPFAM" id="SSF54814">
    <property type="entry name" value="Prokaryotic type KH domain (KH-domain type II)"/>
    <property type="match status" value="1"/>
</dbReference>
<evidence type="ECO:0000256" key="5">
    <source>
        <dbReference type="ARBA" id="ARBA00023274"/>
    </source>
</evidence>
<name>A0A955L0C3_9BACT</name>
<evidence type="ECO:0000256" key="2">
    <source>
        <dbReference type="ARBA" id="ARBA00022730"/>
    </source>
</evidence>
<evidence type="ECO:0000256" key="1">
    <source>
        <dbReference type="ARBA" id="ARBA00010761"/>
    </source>
</evidence>
<dbReference type="GO" id="GO:0003729">
    <property type="term" value="F:mRNA binding"/>
    <property type="evidence" value="ECO:0007669"/>
    <property type="project" value="UniProtKB-UniRule"/>
</dbReference>
<dbReference type="SUPFAM" id="SSF54821">
    <property type="entry name" value="Ribosomal protein S3 C-terminal domain"/>
    <property type="match status" value="1"/>
</dbReference>
<comment type="subunit">
    <text evidence="8">Part of the 30S ribosomal subunit. Forms a tight complex with proteins S10 and S14.</text>
</comment>
<keyword evidence="4 8" id="KW-0689">Ribosomal protein</keyword>
<dbReference type="InterPro" id="IPR004087">
    <property type="entry name" value="KH_dom"/>
</dbReference>
<dbReference type="Proteomes" id="UP000745577">
    <property type="component" value="Unassembled WGS sequence"/>
</dbReference>
<dbReference type="AlphaFoldDB" id="A0A955L0C3"/>
<dbReference type="InterPro" id="IPR036419">
    <property type="entry name" value="Ribosomal_S3_C_sf"/>
</dbReference>
<feature type="domain" description="KH type-2" evidence="9">
    <location>
        <begin position="39"/>
        <end position="107"/>
    </location>
</feature>
<dbReference type="InterPro" id="IPR005704">
    <property type="entry name" value="Ribosomal_uS3_bac-typ"/>
</dbReference>
<evidence type="ECO:0000313" key="10">
    <source>
        <dbReference type="EMBL" id="MCA9380014.1"/>
    </source>
</evidence>
<dbReference type="InterPro" id="IPR004044">
    <property type="entry name" value="KH_dom_type_2"/>
</dbReference>
<dbReference type="EMBL" id="JAGQLL010000025">
    <property type="protein sequence ID" value="MCA9380014.1"/>
    <property type="molecule type" value="Genomic_DNA"/>
</dbReference>
<reference evidence="10" key="2">
    <citation type="journal article" date="2021" name="Microbiome">
        <title>Successional dynamics and alternative stable states in a saline activated sludge microbial community over 9 years.</title>
        <authorList>
            <person name="Wang Y."/>
            <person name="Ye J."/>
            <person name="Ju F."/>
            <person name="Liu L."/>
            <person name="Boyd J.A."/>
            <person name="Deng Y."/>
            <person name="Parks D.H."/>
            <person name="Jiang X."/>
            <person name="Yin X."/>
            <person name="Woodcroft B.J."/>
            <person name="Tyson G.W."/>
            <person name="Hugenholtz P."/>
            <person name="Polz M.F."/>
            <person name="Zhang T."/>
        </authorList>
    </citation>
    <scope>NUCLEOTIDE SEQUENCE</scope>
    <source>
        <strain evidence="10">HKST-UBA15</strain>
    </source>
</reference>
<dbReference type="InterPro" id="IPR015946">
    <property type="entry name" value="KH_dom-like_a/b"/>
</dbReference>
<proteinExistence type="inferred from homology"/>
<dbReference type="InterPro" id="IPR057258">
    <property type="entry name" value="Ribosomal_uS3"/>
</dbReference>
<accession>A0A955L0C3</accession>
<organism evidence="10 11">
    <name type="scientific">Candidatus Dojkabacteria bacterium</name>
    <dbReference type="NCBI Taxonomy" id="2099670"/>
    <lineage>
        <taxon>Bacteria</taxon>
        <taxon>Candidatus Dojkabacteria</taxon>
    </lineage>
</organism>
<dbReference type="PANTHER" id="PTHR11760:SF19">
    <property type="entry name" value="SMALL RIBOSOMAL SUBUNIT PROTEIN US3C"/>
    <property type="match status" value="1"/>
</dbReference>
<dbReference type="Gene3D" id="3.30.1140.32">
    <property type="entry name" value="Ribosomal protein S3, C-terminal domain"/>
    <property type="match status" value="1"/>
</dbReference>
<dbReference type="GO" id="GO:0003735">
    <property type="term" value="F:structural constituent of ribosome"/>
    <property type="evidence" value="ECO:0007669"/>
    <property type="project" value="InterPro"/>
</dbReference>
<dbReference type="PANTHER" id="PTHR11760">
    <property type="entry name" value="30S/40S RIBOSOMAL PROTEIN S3"/>
    <property type="match status" value="1"/>
</dbReference>
<evidence type="ECO:0000256" key="3">
    <source>
        <dbReference type="ARBA" id="ARBA00022884"/>
    </source>
</evidence>
<dbReference type="GO" id="GO:0006412">
    <property type="term" value="P:translation"/>
    <property type="evidence" value="ECO:0007669"/>
    <property type="project" value="UniProtKB-UniRule"/>
</dbReference>
<keyword evidence="2 8" id="KW-0699">rRNA-binding</keyword>
<dbReference type="PROSITE" id="PS50823">
    <property type="entry name" value="KH_TYPE_2"/>
    <property type="match status" value="1"/>
</dbReference>
<dbReference type="Gene3D" id="3.30.300.20">
    <property type="match status" value="1"/>
</dbReference>
<comment type="similarity">
    <text evidence="1 8">Belongs to the universal ribosomal protein uS3 family.</text>
</comment>
<dbReference type="FunFam" id="3.30.300.20:FF:000001">
    <property type="entry name" value="30S ribosomal protein S3"/>
    <property type="match status" value="1"/>
</dbReference>
<dbReference type="GO" id="GO:0019843">
    <property type="term" value="F:rRNA binding"/>
    <property type="evidence" value="ECO:0007669"/>
    <property type="project" value="UniProtKB-UniRule"/>
</dbReference>
<evidence type="ECO:0000256" key="8">
    <source>
        <dbReference type="HAMAP-Rule" id="MF_01309"/>
    </source>
</evidence>
<dbReference type="Pfam" id="PF07650">
    <property type="entry name" value="KH_2"/>
    <property type="match status" value="1"/>
</dbReference>
<evidence type="ECO:0000256" key="7">
    <source>
        <dbReference type="ARBA" id="ARBA00035257"/>
    </source>
</evidence>